<gene>
    <name evidence="2" type="ORF">SAMN04489867_1905</name>
</gene>
<dbReference type="InterPro" id="IPR001173">
    <property type="entry name" value="Glyco_trans_2-like"/>
</dbReference>
<reference evidence="3" key="1">
    <citation type="submission" date="2016-10" db="EMBL/GenBank/DDBJ databases">
        <authorList>
            <person name="Varghese N."/>
            <person name="Submissions S."/>
        </authorList>
    </citation>
    <scope>NUCLEOTIDE SEQUENCE [LARGE SCALE GENOMIC DNA]</scope>
    <source>
        <strain evidence="3">DSM 22329</strain>
    </source>
</reference>
<keyword evidence="2" id="KW-0808">Transferase</keyword>
<keyword evidence="3" id="KW-1185">Reference proteome</keyword>
<organism evidence="2 3">
    <name type="scientific">Pedococcus dokdonensis</name>
    <dbReference type="NCBI Taxonomy" id="443156"/>
    <lineage>
        <taxon>Bacteria</taxon>
        <taxon>Bacillati</taxon>
        <taxon>Actinomycetota</taxon>
        <taxon>Actinomycetes</taxon>
        <taxon>Micrococcales</taxon>
        <taxon>Intrasporangiaceae</taxon>
        <taxon>Pedococcus</taxon>
    </lineage>
</organism>
<dbReference type="EMBL" id="LT629711">
    <property type="protein sequence ID" value="SDP26802.1"/>
    <property type="molecule type" value="Genomic_DNA"/>
</dbReference>
<dbReference type="STRING" id="443156.SAMN04489867_1905"/>
<sequence>MSASTPAPGTGRGAVVLAAYRPDPELFTTQLRSIQSQTHRNFVCLVGADSGVTEVRELVAAAVGGDDRFVVVGWEDNVGFYLNFERLLEQVPDDCTWVALSDHDDRWYDDKLARLLPGLRESVLVTGLARVVDDRTGAVLQPRTERRVVAPGALLLQNQVSGALCVFRRDLLDVALPFPRLHTVTQLHDHWLAMCAVAVGSYAVVDEVVQDYVQHASNVVGESGNNHRQFGPGDLVRELRALAADYQGDSGLASCLRAARDASFGWRSAMLDTLADRASLPVDLARTRRRVHSQPGAIAIVASALCTRDVALSVAATFVAGLPGQLMSDRHPITPRAAADAGRLRRGEAI</sequence>
<protein>
    <submittedName>
        <fullName evidence="2">Glycosyl transferase family 2</fullName>
    </submittedName>
</protein>
<proteinExistence type="predicted"/>
<dbReference type="InterPro" id="IPR029044">
    <property type="entry name" value="Nucleotide-diphossugar_trans"/>
</dbReference>
<dbReference type="OrthoDB" id="153025at2"/>
<dbReference type="AlphaFoldDB" id="A0A1H0RB42"/>
<evidence type="ECO:0000313" key="3">
    <source>
        <dbReference type="Proteomes" id="UP000199077"/>
    </source>
</evidence>
<dbReference type="Proteomes" id="UP000199077">
    <property type="component" value="Chromosome I"/>
</dbReference>
<dbReference type="SUPFAM" id="SSF53448">
    <property type="entry name" value="Nucleotide-diphospho-sugar transferases"/>
    <property type="match status" value="1"/>
</dbReference>
<feature type="domain" description="Glycosyltransferase 2-like" evidence="1">
    <location>
        <begin position="31"/>
        <end position="133"/>
    </location>
</feature>
<accession>A0A1H0RB42</accession>
<name>A0A1H0RB42_9MICO</name>
<dbReference type="Gene3D" id="3.90.550.10">
    <property type="entry name" value="Spore Coat Polysaccharide Biosynthesis Protein SpsA, Chain A"/>
    <property type="match status" value="1"/>
</dbReference>
<evidence type="ECO:0000259" key="1">
    <source>
        <dbReference type="Pfam" id="PF00535"/>
    </source>
</evidence>
<dbReference type="GO" id="GO:0016740">
    <property type="term" value="F:transferase activity"/>
    <property type="evidence" value="ECO:0007669"/>
    <property type="project" value="UniProtKB-KW"/>
</dbReference>
<evidence type="ECO:0000313" key="2">
    <source>
        <dbReference type="EMBL" id="SDP26802.1"/>
    </source>
</evidence>
<dbReference type="Pfam" id="PF00535">
    <property type="entry name" value="Glycos_transf_2"/>
    <property type="match status" value="1"/>
</dbReference>
<dbReference type="RefSeq" id="WP_091784498.1">
    <property type="nucleotide sequence ID" value="NZ_LT629711.1"/>
</dbReference>